<sequence length="82" mass="9172">MEAAAVNIHDLCDTRTEKGGQPLLGQASLIQLNINWSRNKIDRHRELKQLKDVATHEGFFKSFAGCLSDVKVKLHTNSDSKP</sequence>
<dbReference type="AlphaFoldDB" id="A0AAE1EAU1"/>
<name>A0AAE1EAU1_9GAST</name>
<evidence type="ECO:0000313" key="2">
    <source>
        <dbReference type="Proteomes" id="UP001283361"/>
    </source>
</evidence>
<accession>A0AAE1EAU1</accession>
<evidence type="ECO:0000313" key="1">
    <source>
        <dbReference type="EMBL" id="KAK3800804.1"/>
    </source>
</evidence>
<dbReference type="Proteomes" id="UP001283361">
    <property type="component" value="Unassembled WGS sequence"/>
</dbReference>
<proteinExistence type="predicted"/>
<protein>
    <submittedName>
        <fullName evidence="1">Uncharacterized protein</fullName>
    </submittedName>
</protein>
<comment type="caution">
    <text evidence="1">The sequence shown here is derived from an EMBL/GenBank/DDBJ whole genome shotgun (WGS) entry which is preliminary data.</text>
</comment>
<organism evidence="1 2">
    <name type="scientific">Elysia crispata</name>
    <name type="common">lettuce slug</name>
    <dbReference type="NCBI Taxonomy" id="231223"/>
    <lineage>
        <taxon>Eukaryota</taxon>
        <taxon>Metazoa</taxon>
        <taxon>Spiralia</taxon>
        <taxon>Lophotrochozoa</taxon>
        <taxon>Mollusca</taxon>
        <taxon>Gastropoda</taxon>
        <taxon>Heterobranchia</taxon>
        <taxon>Euthyneura</taxon>
        <taxon>Panpulmonata</taxon>
        <taxon>Sacoglossa</taxon>
        <taxon>Placobranchoidea</taxon>
        <taxon>Plakobranchidae</taxon>
        <taxon>Elysia</taxon>
    </lineage>
</organism>
<reference evidence="1" key="1">
    <citation type="journal article" date="2023" name="G3 (Bethesda)">
        <title>A reference genome for the long-term kleptoplast-retaining sea slug Elysia crispata morphotype clarki.</title>
        <authorList>
            <person name="Eastman K.E."/>
            <person name="Pendleton A.L."/>
            <person name="Shaikh M.A."/>
            <person name="Suttiyut T."/>
            <person name="Ogas R."/>
            <person name="Tomko P."/>
            <person name="Gavelis G."/>
            <person name="Widhalm J.R."/>
            <person name="Wisecaver J.H."/>
        </authorList>
    </citation>
    <scope>NUCLEOTIDE SEQUENCE</scope>
    <source>
        <strain evidence="1">ECLA1</strain>
    </source>
</reference>
<dbReference type="EMBL" id="JAWDGP010000415">
    <property type="protein sequence ID" value="KAK3800804.1"/>
    <property type="molecule type" value="Genomic_DNA"/>
</dbReference>
<keyword evidence="2" id="KW-1185">Reference proteome</keyword>
<gene>
    <name evidence="1" type="ORF">RRG08_012837</name>
</gene>